<name>A0ACD3YX78_FUSSC</name>
<evidence type="ECO:0000313" key="1">
    <source>
        <dbReference type="EMBL" id="UPK92463.1"/>
    </source>
</evidence>
<keyword evidence="2" id="KW-1185">Reference proteome</keyword>
<dbReference type="Proteomes" id="UP000830768">
    <property type="component" value="Chromosome 3"/>
</dbReference>
<dbReference type="EMBL" id="CP090032">
    <property type="protein sequence ID" value="UPK92463.1"/>
    <property type="molecule type" value="Genomic_DNA"/>
</dbReference>
<reference evidence="1" key="1">
    <citation type="submission" date="2021-11" db="EMBL/GenBank/DDBJ databases">
        <title>Fusarium solani-melongenae Genome sequencing and assembly.</title>
        <authorList>
            <person name="Xie S."/>
            <person name="Huang L."/>
            <person name="Zhang X."/>
        </authorList>
    </citation>
    <scope>NUCLEOTIDE SEQUENCE</scope>
    <source>
        <strain evidence="1">CRI 24-3</strain>
    </source>
</reference>
<evidence type="ECO:0000313" key="2">
    <source>
        <dbReference type="Proteomes" id="UP000830768"/>
    </source>
</evidence>
<gene>
    <name evidence="1" type="ORF">LCI18_003398</name>
</gene>
<organism evidence="1 2">
    <name type="scientific">Fusarium solani subsp. cucurbitae</name>
    <name type="common">Neocosmosporum cucurbitae</name>
    <dbReference type="NCBI Taxonomy" id="2747967"/>
    <lineage>
        <taxon>Eukaryota</taxon>
        <taxon>Fungi</taxon>
        <taxon>Dikarya</taxon>
        <taxon>Ascomycota</taxon>
        <taxon>Pezizomycotina</taxon>
        <taxon>Sordariomycetes</taxon>
        <taxon>Hypocreomycetidae</taxon>
        <taxon>Hypocreales</taxon>
        <taxon>Nectriaceae</taxon>
        <taxon>Fusarium</taxon>
        <taxon>Fusarium solani species complex</taxon>
    </lineage>
</organism>
<sequence>MDLEREKKEDPVYNPEDCPEGLINISSSSNALMRPHVERWVDSSLTQLNRDVKESLGHSATAGSLALRQAIAAYTNANFYPNPLIAPGSIIVGNGITSLLSTLSYSLCDYKEGVMVETPNYASSDRLVQAYAEAYANASEQGTIVRAIIISNPCNPVGRCYSRETLIKLAQFCSSKKLHLISDEIYALSAAPGTHGLDGFTSALSLSCQEAGDPSGIHVVSGASKDFGLAGLRLGWIITRNPSVWKATRRLGPTTWVSSFSDRLFTKLLCDDAFLENYKTDLVRTLDKSRQRAMECLGDIGIPFERANSGLFLYIDLSEWVSKFRSETAVKGKGVAELDLCRSLMQHGIFLQPDMAFLSQNTGKFRLVHTANSMDVFDTAMGKLKRCLSDLNS</sequence>
<accession>A0ACD3YX78</accession>
<protein>
    <submittedName>
        <fullName evidence="1">Uncharacterized protein</fullName>
    </submittedName>
</protein>
<proteinExistence type="predicted"/>